<proteinExistence type="predicted"/>
<keyword evidence="3" id="KW-1185">Reference proteome</keyword>
<evidence type="ECO:0000256" key="1">
    <source>
        <dbReference type="SAM" id="MobiDB-lite"/>
    </source>
</evidence>
<dbReference type="InterPro" id="IPR011990">
    <property type="entry name" value="TPR-like_helical_dom_sf"/>
</dbReference>
<evidence type="ECO:0000313" key="3">
    <source>
        <dbReference type="Proteomes" id="UP000036102"/>
    </source>
</evidence>
<dbReference type="PATRIC" id="fig|1658765.3.peg.3509"/>
<accession>A0A0J7J3G0</accession>
<dbReference type="AlphaFoldDB" id="A0A0J7J3G0"/>
<dbReference type="EMBL" id="LFBU01000002">
    <property type="protein sequence ID" value="KMQ73048.1"/>
    <property type="molecule type" value="Genomic_DNA"/>
</dbReference>
<dbReference type="Proteomes" id="UP000036102">
    <property type="component" value="Unassembled WGS sequence"/>
</dbReference>
<evidence type="ECO:0000313" key="2">
    <source>
        <dbReference type="EMBL" id="KMQ73048.1"/>
    </source>
</evidence>
<sequence>MTCFSKRRESRPCRCPGPASSTPALRGRAFWFSAMLVLVVPVPLSAAPEPIQTDFLDDRVLAELPASVPPVITGRATAQQAAETLKTLISKARSTGDPRYLGYAETLIGRWPDQQLTDQLLVLRATLRQSLHQFAAARADLARVLSRATDIRQRIQARLTLANLELVQGRYPEARQQCQALRAVYPGLIAQSCLAQVAARTGSAEQAYLTLKRQVHAATNTGAADRTSRLWAEGTLGDMAAQAGLRSAPRHWQAVLSINPDDLYIRAQLADWYLGQGDFDAVLVLTRGYEAVDSLAVIQAIAMTELGHTEADELNRRLRQRFAEARWRGAMLHKRDFARFQLDVERRPKVALDIALENWQSQREPLDTRLVLRAALAANNTRKLTQVLDWLTRHGQVDARYPEIR</sequence>
<reference evidence="2 3" key="1">
    <citation type="submission" date="2015-06" db="EMBL/GenBank/DDBJ databases">
        <title>Marinobacter subterrani, a genetically tractable neutrophilic iron-oxidizing strain isolated from the Soudan Iron Mine.</title>
        <authorList>
            <person name="Bonis B.M."/>
            <person name="Gralnick J.A."/>
        </authorList>
    </citation>
    <scope>NUCLEOTIDE SEQUENCE [LARGE SCALE GENOMIC DNA]</scope>
    <source>
        <strain evidence="2 3">JG233</strain>
    </source>
</reference>
<dbReference type="Gene3D" id="1.25.40.10">
    <property type="entry name" value="Tetratricopeptide repeat domain"/>
    <property type="match status" value="1"/>
</dbReference>
<evidence type="ECO:0008006" key="4">
    <source>
        <dbReference type="Google" id="ProtNLM"/>
    </source>
</evidence>
<protein>
    <recommendedName>
        <fullName evidence="4">Tetratricopeptide repeat</fullName>
    </recommendedName>
</protein>
<organism evidence="2 3">
    <name type="scientific">Marinobacter subterrani</name>
    <dbReference type="NCBI Taxonomy" id="1658765"/>
    <lineage>
        <taxon>Bacteria</taxon>
        <taxon>Pseudomonadati</taxon>
        <taxon>Pseudomonadota</taxon>
        <taxon>Gammaproteobacteria</taxon>
        <taxon>Pseudomonadales</taxon>
        <taxon>Marinobacteraceae</taxon>
        <taxon>Marinobacter</taxon>
    </lineage>
</organism>
<feature type="region of interest" description="Disordered" evidence="1">
    <location>
        <begin position="1"/>
        <end position="21"/>
    </location>
</feature>
<dbReference type="STRING" id="1658765.Msub_20244"/>
<feature type="compositionally biased region" description="Basic and acidic residues" evidence="1">
    <location>
        <begin position="1"/>
        <end position="12"/>
    </location>
</feature>
<comment type="caution">
    <text evidence="2">The sequence shown here is derived from an EMBL/GenBank/DDBJ whole genome shotgun (WGS) entry which is preliminary data.</text>
</comment>
<gene>
    <name evidence="2" type="ORF">Msub_20244</name>
</gene>
<name>A0A0J7J3G0_9GAMM</name>
<dbReference type="SUPFAM" id="SSF48452">
    <property type="entry name" value="TPR-like"/>
    <property type="match status" value="1"/>
</dbReference>